<evidence type="ECO:0000313" key="2">
    <source>
        <dbReference type="EMBL" id="LAA92928.1"/>
    </source>
</evidence>
<reference evidence="2" key="1">
    <citation type="submission" date="2017-07" db="EMBL/GenBank/DDBJ databases">
        <authorList>
            <person name="Mikheyev A."/>
            <person name="Grau M."/>
        </authorList>
    </citation>
    <scope>NUCLEOTIDE SEQUENCE</scope>
    <source>
        <tissue evidence="2">Venom_gland</tissue>
    </source>
</reference>
<dbReference type="EMBL" id="IACK01153307">
    <property type="protein sequence ID" value="LAA92928.1"/>
    <property type="molecule type" value="Transcribed_RNA"/>
</dbReference>
<proteinExistence type="predicted"/>
<evidence type="ECO:0000259" key="1">
    <source>
        <dbReference type="Pfam" id="PF24235"/>
    </source>
</evidence>
<name>A0A2D4J912_MICLE</name>
<protein>
    <recommendedName>
        <fullName evidence="1">Rho GTPase-activating protein 29/45 N-terminal domain-containing protein</fullName>
    </recommendedName>
</protein>
<dbReference type="AlphaFoldDB" id="A0A2D4J912"/>
<dbReference type="Pfam" id="PF24235">
    <property type="entry name" value="RHG29_45_N"/>
    <property type="match status" value="1"/>
</dbReference>
<sequence length="165" mass="17780">MECPIFGCCKSGWELPRRDGLDVSTSSLVDLSSSVTAAMLKRPTSLSRHASAAGFPLSPAIPRGLAKAHKPHSAYSPNEISEGSLVEAEDISQLLADVACFAERLEKLKDVVLQEDGPESRRSLAHECLGEALRILRQVINKYPLLNTLETLTAAGTLISRVKGQ</sequence>
<reference evidence="2" key="2">
    <citation type="submission" date="2017-11" db="EMBL/GenBank/DDBJ databases">
        <title>Coralsnake Venomics: Analyses of Venom Gland Transcriptomes and Proteomes of Six Brazilian Taxa.</title>
        <authorList>
            <person name="Aird S.D."/>
            <person name="Jorge da Silva N."/>
            <person name="Qiu L."/>
            <person name="Villar-Briones A."/>
            <person name="Aparecida-Saddi V."/>
            <person name="Campos-Telles M.P."/>
            <person name="Grau M."/>
            <person name="Mikheyev A.S."/>
        </authorList>
    </citation>
    <scope>NUCLEOTIDE SEQUENCE</scope>
    <source>
        <tissue evidence="2">Venom_gland</tissue>
    </source>
</reference>
<feature type="domain" description="Rho GTPase-activating protein 29/45 N-terminal" evidence="1">
    <location>
        <begin position="91"/>
        <end position="164"/>
    </location>
</feature>
<accession>A0A2D4J912</accession>
<organism evidence="2">
    <name type="scientific">Micrurus lemniscatus lemniscatus</name>
    <dbReference type="NCBI Taxonomy" id="129467"/>
    <lineage>
        <taxon>Eukaryota</taxon>
        <taxon>Metazoa</taxon>
        <taxon>Chordata</taxon>
        <taxon>Craniata</taxon>
        <taxon>Vertebrata</taxon>
        <taxon>Euteleostomi</taxon>
        <taxon>Lepidosauria</taxon>
        <taxon>Squamata</taxon>
        <taxon>Bifurcata</taxon>
        <taxon>Unidentata</taxon>
        <taxon>Episquamata</taxon>
        <taxon>Toxicofera</taxon>
        <taxon>Serpentes</taxon>
        <taxon>Colubroidea</taxon>
        <taxon>Elapidae</taxon>
        <taxon>Elapinae</taxon>
        <taxon>Micrurus</taxon>
    </lineage>
</organism>
<dbReference type="InterPro" id="IPR057028">
    <property type="entry name" value="RHG29_45_N"/>
</dbReference>